<comment type="caution">
    <text evidence="2">The sequence shown here is derived from an EMBL/GenBank/DDBJ whole genome shotgun (WGS) entry which is preliminary data.</text>
</comment>
<dbReference type="InterPro" id="IPR032876">
    <property type="entry name" value="J_dom"/>
</dbReference>
<accession>A0A418SLU8</accession>
<dbReference type="AlphaFoldDB" id="A0A418SLU8"/>
<evidence type="ECO:0000259" key="1">
    <source>
        <dbReference type="Pfam" id="PF13550"/>
    </source>
</evidence>
<dbReference type="Pfam" id="PF13550">
    <property type="entry name" value="Phage-tail_3"/>
    <property type="match status" value="1"/>
</dbReference>
<reference evidence="3" key="1">
    <citation type="submission" date="2018-09" db="EMBL/GenBank/DDBJ databases">
        <title>Acidovorax cavernicola nov. sp. isolated from Gruta de las Maravillas (Aracena, Spain).</title>
        <authorList>
            <person name="Jurado V."/>
            <person name="Gutierrez-Patricio S."/>
            <person name="Gonzalez-Pimentel J.L."/>
            <person name="Miller A.Z."/>
            <person name="Laiz L."/>
            <person name="Saiz-Jimenez C."/>
        </authorList>
    </citation>
    <scope>NUCLEOTIDE SEQUENCE [LARGE SCALE GENOMIC DNA]</scope>
    <source>
        <strain evidence="3">1011MAR3C25</strain>
    </source>
</reference>
<gene>
    <name evidence="2" type="ORF">D3P04_22585</name>
</gene>
<feature type="domain" description="Tip attachment protein J" evidence="1">
    <location>
        <begin position="14"/>
        <end position="120"/>
    </location>
</feature>
<keyword evidence="3" id="KW-1185">Reference proteome</keyword>
<name>A0A418SLU8_9RHOB</name>
<dbReference type="Proteomes" id="UP000284202">
    <property type="component" value="Unassembled WGS sequence"/>
</dbReference>
<sequence>MLLREEAVAAAVDTRAAGAEMTGRLRLTHIEAGGDYAAVTAEAVLQDAGQGHVSDSEMPILLTRGEAQAVAGRWLAEAQVSKDMARFALPPSRSGLGPGDVLRVRQKDGASQCWRIDRVERAGAILIEAVRVEAGVYLPAEIPAEDPAIRPFIAPVPVLPIMMDLPLMRGDEVPHAPYLAVAARPWPGPVAAYMSVEQEGGFDLNLTLRKGAVVGRT</sequence>
<protein>
    <submittedName>
        <fullName evidence="2">Host specificity protein</fullName>
    </submittedName>
</protein>
<dbReference type="RefSeq" id="WP_220475398.1">
    <property type="nucleotide sequence ID" value="NZ_QZCG01000026.1"/>
</dbReference>
<dbReference type="EMBL" id="QZCG01000026">
    <property type="protein sequence ID" value="RJE81877.1"/>
    <property type="molecule type" value="Genomic_DNA"/>
</dbReference>
<evidence type="ECO:0000313" key="3">
    <source>
        <dbReference type="Proteomes" id="UP000284202"/>
    </source>
</evidence>
<proteinExistence type="predicted"/>
<organism evidence="2 3">
    <name type="scientific">Paracoccus onubensis</name>
    <dbReference type="NCBI Taxonomy" id="1675788"/>
    <lineage>
        <taxon>Bacteria</taxon>
        <taxon>Pseudomonadati</taxon>
        <taxon>Pseudomonadota</taxon>
        <taxon>Alphaproteobacteria</taxon>
        <taxon>Rhodobacterales</taxon>
        <taxon>Paracoccaceae</taxon>
        <taxon>Paracoccus</taxon>
    </lineage>
</organism>
<feature type="non-terminal residue" evidence="2">
    <location>
        <position position="217"/>
    </location>
</feature>
<evidence type="ECO:0000313" key="2">
    <source>
        <dbReference type="EMBL" id="RJE81877.1"/>
    </source>
</evidence>